<dbReference type="GO" id="GO:0003724">
    <property type="term" value="F:RNA helicase activity"/>
    <property type="evidence" value="ECO:0007669"/>
    <property type="project" value="UniProtKB-EC"/>
</dbReference>
<keyword evidence="4 5" id="KW-0694">RNA-binding</keyword>
<dbReference type="AlphaFoldDB" id="A0A5N5DGE6"/>
<evidence type="ECO:0000313" key="7">
    <source>
        <dbReference type="EMBL" id="KAB2576737.1"/>
    </source>
</evidence>
<evidence type="ECO:0000256" key="1">
    <source>
        <dbReference type="ARBA" id="ARBA00022741"/>
    </source>
</evidence>
<evidence type="ECO:0000256" key="5">
    <source>
        <dbReference type="RuleBase" id="RU365068"/>
    </source>
</evidence>
<evidence type="ECO:0000256" key="3">
    <source>
        <dbReference type="ARBA" id="ARBA00022840"/>
    </source>
</evidence>
<dbReference type="GO" id="GO:0003723">
    <property type="term" value="F:RNA binding"/>
    <property type="evidence" value="ECO:0007669"/>
    <property type="project" value="UniProtKB-UniRule"/>
</dbReference>
<accession>A0A5N5DGE6</accession>
<evidence type="ECO:0000256" key="2">
    <source>
        <dbReference type="ARBA" id="ARBA00022801"/>
    </source>
</evidence>
<evidence type="ECO:0000256" key="4">
    <source>
        <dbReference type="ARBA" id="ARBA00022884"/>
    </source>
</evidence>
<dbReference type="InterPro" id="IPR001650">
    <property type="entry name" value="Helicase_C-like"/>
</dbReference>
<name>A0A5N5DGE6_9PEZI</name>
<proteinExistence type="inferred from homology"/>
<evidence type="ECO:0000259" key="6">
    <source>
        <dbReference type="PROSITE" id="PS51194"/>
    </source>
</evidence>
<comment type="caution">
    <text evidence="7">The sequence shown here is derived from an EMBL/GenBank/DDBJ whole genome shotgun (WGS) entry which is preliminary data.</text>
</comment>
<dbReference type="InterPro" id="IPR011545">
    <property type="entry name" value="DEAD/DEAH_box_helicase_dom"/>
</dbReference>
<dbReference type="GO" id="GO:0005524">
    <property type="term" value="F:ATP binding"/>
    <property type="evidence" value="ECO:0007669"/>
    <property type="project" value="UniProtKB-UniRule"/>
</dbReference>
<comment type="function">
    <text evidence="5">RNA helicase.</text>
</comment>
<keyword evidence="8" id="KW-1185">Reference proteome</keyword>
<dbReference type="Pfam" id="PF00271">
    <property type="entry name" value="Helicase_C"/>
    <property type="match status" value="1"/>
</dbReference>
<protein>
    <recommendedName>
        <fullName evidence="5">ATP-dependent RNA helicase</fullName>
        <ecNumber evidence="5">3.6.4.13</ecNumber>
    </recommendedName>
</protein>
<dbReference type="GO" id="GO:0016787">
    <property type="term" value="F:hydrolase activity"/>
    <property type="evidence" value="ECO:0007669"/>
    <property type="project" value="UniProtKB-KW"/>
</dbReference>
<dbReference type="Proteomes" id="UP000325902">
    <property type="component" value="Unassembled WGS sequence"/>
</dbReference>
<sequence>MEDLRFTYSGSEERFSMAQYRANNVMPPGSETDQLHSFKAMQNYQRGNEMVKLGADADMGFNLRSTDKPFTWGDIELDKQLSENLRHLGIRAPDDLPVQLMKAVLNDFRNIGAHIPYDMGKMTGMVTTLLAATILHNKKLVENTSEGELLRIRKLRRRAPVCIIVTPTHELAIKIYDMLTKLAQWTTVTISLAICGQKSRPRVTDIVVGCPGKLHHLAQDYFTGPAKFIAIDEPKNLMDKKWKDTIHNMCWKFRGADEHTRFLFLSGEPFDQSAYEGCMKLMGYLIPDDEHRNSHASEGTQSDDKTVPIIIKPIAVPERHEGALKQHFLCARTDEERQSRLVTLLQHALTNECRYAHQKMLVFTNHTKEVDQLVCDIGKKYGSLGQIVYGRHSKLKQVKREKVLDDFIKGHWKVLITTPSLADGSIIEGVDVIIHYRLPKDLYRTISSKTTSKGELKLEAYIKRNRCAGRVGNRGTSYALYDETDSDLFTPLAVYLERSGQVGDAVQTVKRFENRDSFLPD</sequence>
<comment type="similarity">
    <text evidence="5">Belongs to the DEAD box helicase family.</text>
</comment>
<organism evidence="7 8">
    <name type="scientific">Lasiodiplodia theobromae</name>
    <dbReference type="NCBI Taxonomy" id="45133"/>
    <lineage>
        <taxon>Eukaryota</taxon>
        <taxon>Fungi</taxon>
        <taxon>Dikarya</taxon>
        <taxon>Ascomycota</taxon>
        <taxon>Pezizomycotina</taxon>
        <taxon>Dothideomycetes</taxon>
        <taxon>Dothideomycetes incertae sedis</taxon>
        <taxon>Botryosphaeriales</taxon>
        <taxon>Botryosphaeriaceae</taxon>
        <taxon>Lasiodiplodia</taxon>
    </lineage>
</organism>
<dbReference type="Gene3D" id="3.40.50.300">
    <property type="entry name" value="P-loop containing nucleotide triphosphate hydrolases"/>
    <property type="match status" value="2"/>
</dbReference>
<keyword evidence="1 5" id="KW-0547">Nucleotide-binding</keyword>
<dbReference type="EMBL" id="VCHE01000021">
    <property type="protein sequence ID" value="KAB2576737.1"/>
    <property type="molecule type" value="Genomic_DNA"/>
</dbReference>
<comment type="catalytic activity">
    <reaction evidence="5">
        <text>ATP + H2O = ADP + phosphate + H(+)</text>
        <dbReference type="Rhea" id="RHEA:13065"/>
        <dbReference type="ChEBI" id="CHEBI:15377"/>
        <dbReference type="ChEBI" id="CHEBI:15378"/>
        <dbReference type="ChEBI" id="CHEBI:30616"/>
        <dbReference type="ChEBI" id="CHEBI:43474"/>
        <dbReference type="ChEBI" id="CHEBI:456216"/>
        <dbReference type="EC" id="3.6.4.13"/>
    </reaction>
</comment>
<dbReference type="InterPro" id="IPR027417">
    <property type="entry name" value="P-loop_NTPase"/>
</dbReference>
<keyword evidence="5 7" id="KW-0347">Helicase</keyword>
<dbReference type="Pfam" id="PF00270">
    <property type="entry name" value="DEAD"/>
    <property type="match status" value="1"/>
</dbReference>
<gene>
    <name evidence="7" type="primary">RH53</name>
    <name evidence="7" type="ORF">DBV05_g4628</name>
</gene>
<keyword evidence="2 5" id="KW-0378">Hydrolase</keyword>
<evidence type="ECO:0000313" key="8">
    <source>
        <dbReference type="Proteomes" id="UP000325902"/>
    </source>
</evidence>
<dbReference type="SUPFAM" id="SSF52540">
    <property type="entry name" value="P-loop containing nucleoside triphosphate hydrolases"/>
    <property type="match status" value="1"/>
</dbReference>
<feature type="domain" description="Helicase C-terminal" evidence="6">
    <location>
        <begin position="344"/>
        <end position="513"/>
    </location>
</feature>
<dbReference type="PROSITE" id="PS51194">
    <property type="entry name" value="HELICASE_CTER"/>
    <property type="match status" value="1"/>
</dbReference>
<dbReference type="EC" id="3.6.4.13" evidence="5"/>
<dbReference type="PANTHER" id="PTHR24031">
    <property type="entry name" value="RNA HELICASE"/>
    <property type="match status" value="1"/>
</dbReference>
<comment type="domain">
    <text evidence="5">The Q motif is unique to and characteristic of the DEAD box family of RNA helicases and controls ATP binding and hydrolysis.</text>
</comment>
<reference evidence="7 8" key="1">
    <citation type="journal article" date="2019" name="Sci. Rep.">
        <title>A multi-omics analysis of the grapevine pathogen Lasiodiplodia theobromae reveals that temperature affects the expression of virulence- and pathogenicity-related genes.</title>
        <authorList>
            <person name="Felix C."/>
            <person name="Meneses R."/>
            <person name="Goncalves M.F.M."/>
            <person name="Tilleman L."/>
            <person name="Duarte A.S."/>
            <person name="Jorrin-Novo J.V."/>
            <person name="Van de Peer Y."/>
            <person name="Deforce D."/>
            <person name="Van Nieuwerburgh F."/>
            <person name="Esteves A.C."/>
            <person name="Alves A."/>
        </authorList>
    </citation>
    <scope>NUCLEOTIDE SEQUENCE [LARGE SCALE GENOMIC DNA]</scope>
    <source>
        <strain evidence="7 8">LA-SOL3</strain>
    </source>
</reference>
<keyword evidence="3 5" id="KW-0067">ATP-binding</keyword>